<accession>R0KU08</accession>
<evidence type="ECO:0000313" key="3">
    <source>
        <dbReference type="Proteomes" id="UP000296049"/>
    </source>
</evidence>
<dbReference type="EMBL" id="KB819866">
    <property type="protein sequence ID" value="EOA92659.1"/>
    <property type="molecule type" value="Genomic_DNA"/>
</dbReference>
<dbReference type="Proteomes" id="UP000296049">
    <property type="component" value="Unassembled WGS sequence"/>
</dbReference>
<protein>
    <submittedName>
        <fullName evidence="2">Uncharacterized protein</fullName>
    </submittedName>
</protein>
<reference evidence="3" key="1">
    <citation type="journal article" date="2013" name="Nat. Genet.">
        <title>The duck genome and transcriptome provide insight into an avian influenza virus reservoir species.</title>
        <authorList>
            <person name="Huang Y."/>
            <person name="Li Y."/>
            <person name="Burt D.W."/>
            <person name="Chen H."/>
            <person name="Zhang Y."/>
            <person name="Qian W."/>
            <person name="Kim H."/>
            <person name="Gan S."/>
            <person name="Zhao Y."/>
            <person name="Li J."/>
            <person name="Yi K."/>
            <person name="Feng H."/>
            <person name="Zhu P."/>
            <person name="Li B."/>
            <person name="Liu Q."/>
            <person name="Fairley S."/>
            <person name="Magor K.E."/>
            <person name="Du Z."/>
            <person name="Hu X."/>
            <person name="Goodman L."/>
            <person name="Tafer H."/>
            <person name="Vignal A."/>
            <person name="Lee T."/>
            <person name="Kim K.W."/>
            <person name="Sheng Z."/>
            <person name="An Y."/>
            <person name="Searle S."/>
            <person name="Herrero J."/>
            <person name="Groenen M.A."/>
            <person name="Crooijmans R.P."/>
            <person name="Faraut T."/>
            <person name="Cai Q."/>
            <person name="Webster R.G."/>
            <person name="Aldridge J.R."/>
            <person name="Warren W.C."/>
            <person name="Bartschat S."/>
            <person name="Kehr S."/>
            <person name="Marz M."/>
            <person name="Stadler P.F."/>
            <person name="Smith J."/>
            <person name="Kraus R.H."/>
            <person name="Zhao Y."/>
            <person name="Ren L."/>
            <person name="Fei J."/>
            <person name="Morisson M."/>
            <person name="Kaiser P."/>
            <person name="Griffin D.K."/>
            <person name="Rao M."/>
            <person name="Pitel F."/>
            <person name="Wang J."/>
            <person name="Li N."/>
        </authorList>
    </citation>
    <scope>NUCLEOTIDE SEQUENCE [LARGE SCALE GENOMIC DNA]</scope>
</reference>
<sequence length="97" mass="11453">MNWTLKDFEESIQRCEVSTLEKDLAVSEVNVLKANLNKVVLENEQLKLEVNEMKAKLKEKRETEEFEMLEKQTQKEHEVVLSCAQQQNERIQDLKCT</sequence>
<evidence type="ECO:0000313" key="2">
    <source>
        <dbReference type="EMBL" id="EOA92659.1"/>
    </source>
</evidence>
<dbReference type="AlphaFoldDB" id="R0KU08"/>
<name>R0KU08_ANAPL</name>
<keyword evidence="3" id="KW-1185">Reference proteome</keyword>
<proteinExistence type="predicted"/>
<keyword evidence="1" id="KW-0175">Coiled coil</keyword>
<evidence type="ECO:0000256" key="1">
    <source>
        <dbReference type="SAM" id="Coils"/>
    </source>
</evidence>
<gene>
    <name evidence="2" type="ORF">Anapl_18469</name>
</gene>
<feature type="coiled-coil region" evidence="1">
    <location>
        <begin position="29"/>
        <end position="63"/>
    </location>
</feature>
<organism evidence="2 3">
    <name type="scientific">Anas platyrhynchos</name>
    <name type="common">Mallard</name>
    <name type="synonym">Anas boschas</name>
    <dbReference type="NCBI Taxonomy" id="8839"/>
    <lineage>
        <taxon>Eukaryota</taxon>
        <taxon>Metazoa</taxon>
        <taxon>Chordata</taxon>
        <taxon>Craniata</taxon>
        <taxon>Vertebrata</taxon>
        <taxon>Euteleostomi</taxon>
        <taxon>Archelosauria</taxon>
        <taxon>Archosauria</taxon>
        <taxon>Dinosauria</taxon>
        <taxon>Saurischia</taxon>
        <taxon>Theropoda</taxon>
        <taxon>Coelurosauria</taxon>
        <taxon>Aves</taxon>
        <taxon>Neognathae</taxon>
        <taxon>Galloanserae</taxon>
        <taxon>Anseriformes</taxon>
        <taxon>Anatidae</taxon>
        <taxon>Anatinae</taxon>
        <taxon>Anas</taxon>
    </lineage>
</organism>